<dbReference type="GO" id="GO:0061630">
    <property type="term" value="F:ubiquitin protein ligase activity"/>
    <property type="evidence" value="ECO:0007669"/>
    <property type="project" value="UniProtKB-UniRule"/>
</dbReference>
<evidence type="ECO:0000256" key="1">
    <source>
        <dbReference type="ARBA" id="ARBA00004906"/>
    </source>
</evidence>
<comment type="function">
    <text evidence="5">Ubiquitin ligase protein which is a component of the N-end rule pathway. Recognizes and binds to proteins bearing specific N-terminal residues that are destabilizing according to the N-end rule, leading to their ubiquitination and subsequent degradation.</text>
</comment>
<evidence type="ECO:0000259" key="8">
    <source>
        <dbReference type="SMART" id="SM00396"/>
    </source>
</evidence>
<evidence type="ECO:0000256" key="6">
    <source>
        <dbReference type="SAM" id="Coils"/>
    </source>
</evidence>
<dbReference type="VEuPathDB" id="FungiDB:PYU1_G000678"/>
<dbReference type="HOGENOM" id="CLU_309616_0_0_1"/>
<feature type="coiled-coil region" evidence="6">
    <location>
        <begin position="47"/>
        <end position="74"/>
    </location>
</feature>
<feature type="region of interest" description="Disordered" evidence="7">
    <location>
        <begin position="604"/>
        <end position="638"/>
    </location>
</feature>
<dbReference type="InParanoid" id="K3W6T7"/>
<feature type="compositionally biased region" description="Low complexity" evidence="7">
    <location>
        <begin position="12"/>
        <end position="23"/>
    </location>
</feature>
<evidence type="ECO:0000313" key="9">
    <source>
        <dbReference type="EnsemblProtists" id="PYU1_T000678"/>
    </source>
</evidence>
<dbReference type="UniPathway" id="UPA00143"/>
<dbReference type="InterPro" id="IPR039164">
    <property type="entry name" value="UBR1-like"/>
</dbReference>
<dbReference type="CDD" id="cd19673">
    <property type="entry name" value="UBR-box_UBR3"/>
    <property type="match status" value="1"/>
</dbReference>
<reference evidence="10" key="2">
    <citation type="submission" date="2010-04" db="EMBL/GenBank/DDBJ databases">
        <authorList>
            <person name="Buell R."/>
            <person name="Hamilton J."/>
            <person name="Hostetler J."/>
        </authorList>
    </citation>
    <scope>NUCLEOTIDE SEQUENCE [LARGE SCALE GENOMIC DNA]</scope>
    <source>
        <strain evidence="10">DAOM:BR144</strain>
    </source>
</reference>
<keyword evidence="3 5" id="KW-0863">Zinc-finger</keyword>
<dbReference type="eggNOG" id="KOG1140">
    <property type="taxonomic scope" value="Eukaryota"/>
</dbReference>
<feature type="region of interest" description="Disordered" evidence="7">
    <location>
        <begin position="819"/>
        <end position="839"/>
    </location>
</feature>
<dbReference type="EC" id="2.3.2.27" evidence="5"/>
<keyword evidence="10" id="KW-1185">Reference proteome</keyword>
<proteinExistence type="inferred from homology"/>
<dbReference type="GO" id="GO:0008270">
    <property type="term" value="F:zinc ion binding"/>
    <property type="evidence" value="ECO:0007669"/>
    <property type="project" value="UniProtKB-UniRule"/>
</dbReference>
<dbReference type="Pfam" id="PF02617">
    <property type="entry name" value="ClpS"/>
    <property type="match status" value="1"/>
</dbReference>
<dbReference type="InterPro" id="IPR003126">
    <property type="entry name" value="Znf_UBR"/>
</dbReference>
<dbReference type="AlphaFoldDB" id="K3W6T7"/>
<dbReference type="STRING" id="431595.K3W6T7"/>
<reference evidence="10" key="1">
    <citation type="journal article" date="2010" name="Genome Biol.">
        <title>Genome sequence of the necrotrophic plant pathogen Pythium ultimum reveals original pathogenicity mechanisms and effector repertoire.</title>
        <authorList>
            <person name="Levesque C.A."/>
            <person name="Brouwer H."/>
            <person name="Cano L."/>
            <person name="Hamilton J.P."/>
            <person name="Holt C."/>
            <person name="Huitema E."/>
            <person name="Raffaele S."/>
            <person name="Robideau G.P."/>
            <person name="Thines M."/>
            <person name="Win J."/>
            <person name="Zerillo M.M."/>
            <person name="Beakes G.W."/>
            <person name="Boore J.L."/>
            <person name="Busam D."/>
            <person name="Dumas B."/>
            <person name="Ferriera S."/>
            <person name="Fuerstenberg S.I."/>
            <person name="Gachon C.M."/>
            <person name="Gaulin E."/>
            <person name="Govers F."/>
            <person name="Grenville-Briggs L."/>
            <person name="Horner N."/>
            <person name="Hostetler J."/>
            <person name="Jiang R.H."/>
            <person name="Johnson J."/>
            <person name="Krajaejun T."/>
            <person name="Lin H."/>
            <person name="Meijer H.J."/>
            <person name="Moore B."/>
            <person name="Morris P."/>
            <person name="Phuntmart V."/>
            <person name="Puiu D."/>
            <person name="Shetty J."/>
            <person name="Stajich J.E."/>
            <person name="Tripathy S."/>
            <person name="Wawra S."/>
            <person name="van West P."/>
            <person name="Whitty B.R."/>
            <person name="Coutinho P.M."/>
            <person name="Henrissat B."/>
            <person name="Martin F."/>
            <person name="Thomas P.D."/>
            <person name="Tyler B.M."/>
            <person name="De Vries R.P."/>
            <person name="Kamoun S."/>
            <person name="Yandell M."/>
            <person name="Tisserat N."/>
            <person name="Buell C.R."/>
        </authorList>
    </citation>
    <scope>NUCLEOTIDE SEQUENCE</scope>
    <source>
        <strain evidence="10">DAOM:BR144</strain>
    </source>
</reference>
<dbReference type="GO" id="GO:0016567">
    <property type="term" value="P:protein ubiquitination"/>
    <property type="evidence" value="ECO:0007669"/>
    <property type="project" value="UniProtKB-UniRule"/>
</dbReference>
<dbReference type="EMBL" id="GL376620">
    <property type="status" value="NOT_ANNOTATED_CDS"/>
    <property type="molecule type" value="Genomic_DNA"/>
</dbReference>
<dbReference type="Proteomes" id="UP000019132">
    <property type="component" value="Unassembled WGS sequence"/>
</dbReference>
<dbReference type="GO" id="GO:0000151">
    <property type="term" value="C:ubiquitin ligase complex"/>
    <property type="evidence" value="ECO:0007669"/>
    <property type="project" value="TreeGrafter"/>
</dbReference>
<dbReference type="Pfam" id="PF02207">
    <property type="entry name" value="zf-UBR"/>
    <property type="match status" value="1"/>
</dbReference>
<dbReference type="PANTHER" id="PTHR21497">
    <property type="entry name" value="UBIQUITIN LIGASE E3 ALPHA-RELATED"/>
    <property type="match status" value="1"/>
</dbReference>
<keyword evidence="5" id="KW-0808">Transferase</keyword>
<protein>
    <recommendedName>
        <fullName evidence="5">E3 ubiquitin-protein ligase</fullName>
        <ecNumber evidence="5">2.3.2.27</ecNumber>
    </recommendedName>
</protein>
<keyword evidence="5" id="KW-0833">Ubl conjugation pathway</keyword>
<organism evidence="9 10">
    <name type="scientific">Globisporangium ultimum (strain ATCC 200006 / CBS 805.95 / DAOM BR144)</name>
    <name type="common">Pythium ultimum</name>
    <dbReference type="NCBI Taxonomy" id="431595"/>
    <lineage>
        <taxon>Eukaryota</taxon>
        <taxon>Sar</taxon>
        <taxon>Stramenopiles</taxon>
        <taxon>Oomycota</taxon>
        <taxon>Peronosporomycetes</taxon>
        <taxon>Pythiales</taxon>
        <taxon>Pythiaceae</taxon>
        <taxon>Globisporangium</taxon>
    </lineage>
</organism>
<dbReference type="InterPro" id="IPR055194">
    <property type="entry name" value="UBR1-like_WH"/>
</dbReference>
<dbReference type="GO" id="GO:0071596">
    <property type="term" value="P:ubiquitin-dependent protein catabolic process via the N-end rule pathway"/>
    <property type="evidence" value="ECO:0007669"/>
    <property type="project" value="UniProtKB-UniRule"/>
</dbReference>
<feature type="region of interest" description="Disordered" evidence="7">
    <location>
        <begin position="1"/>
        <end position="40"/>
    </location>
</feature>
<evidence type="ECO:0000313" key="10">
    <source>
        <dbReference type="Proteomes" id="UP000019132"/>
    </source>
</evidence>
<dbReference type="SMART" id="SM00396">
    <property type="entry name" value="ZnF_UBR1"/>
    <property type="match status" value="1"/>
</dbReference>
<dbReference type="EnsemblProtists" id="PYU1_T000678">
    <property type="protein sequence ID" value="PYU1_T000678"/>
    <property type="gene ID" value="PYU1_G000678"/>
</dbReference>
<feature type="compositionally biased region" description="Basic residues" evidence="7">
    <location>
        <begin position="1"/>
        <end position="11"/>
    </location>
</feature>
<dbReference type="Gene3D" id="2.10.110.30">
    <property type="match status" value="1"/>
</dbReference>
<dbReference type="PANTHER" id="PTHR21497:SF24">
    <property type="entry name" value="E3 UBIQUITIN-PROTEIN LIGASE UBR1"/>
    <property type="match status" value="1"/>
</dbReference>
<accession>K3W6T7</accession>
<evidence type="ECO:0000256" key="3">
    <source>
        <dbReference type="ARBA" id="ARBA00022771"/>
    </source>
</evidence>
<evidence type="ECO:0000256" key="2">
    <source>
        <dbReference type="ARBA" id="ARBA00022723"/>
    </source>
</evidence>
<sequence length="1009" mass="111643">MVTLRGKKTNAKAKSSAEKSAAAIGQQHASTGAVKANAKTSVNAASLSTQQVQAQELRKRREEEEQQRLLREKEERVLQLLRFTAHAALTLQKIPREYTVTSFCNTLLTALCGSGKDKKATPLQVMEKLTRNVRKRVCGAIFTCDEIAYSCRNCQVDSTDHTGHDVYFQRTTAGSSCDCGDPHAWKRDSFCSKHPGLDEADVGVPKKHKLPKNIGQAAPVFSVRLHNDDVHTLTEVINHISDAMDTSKANARSIVNEADKSGDAVVTSRDLLKSLTLLIQSDCVLRKQTVKSSHLLLREHMLGSQFRTEMLESYSAVNPKNGVLNVEHPALGNQKYKHCVDNMEYVLNIGAIPNELVCDMDNLTVWLACLQILQPEELRARKLQLVDVFRLMIDSLIERSTKLNEEVEKKKLAPLASLVESSESSVGVNQKSVLAKLFDLAILPSGQDDLSITRLEGILDKVSDFIPPSGLESGRYELKEGYLEKYNPYFLHLNREAHELARDKWTSYRKQCAQKKKAKGAKDSVPVEPLKSAATPMQFLRPVQQILMCDAEATRGSARAAAAATGNSAAPAAMTLEQRKEEARKRALAAMAKQQAAFQAMMSNMDDDDESEEKEADSSRIESASDDDESSDIVQLGKRRASIEADEELKKRQKIAEEACHKCILCHDTSTQGEMGVAAMDKAVGEHNLVGVFTIIMFCRWSFSLLEHSADAKVIWETSKRCCPINSETKREYRKFTKVLGSIDACLRGTILGLLVADTFTAFVVSSVIAADTITIWRFIPVFSVADILQRLYAEFFYVDKTEDTSLFQDKFSIAADSKSNERESEGSDTAISDVSRTRSGKAISGASQTKLHSSDGASPVVVVQDLMDTLKDAGEEDSEGYAVLLLLLRMIAADTSERLKPLSRSELIARLNRVKTANAVFVRRMKLFWRCLTDQEPSAARYGKVEIPDITEIANTSDAVLDQVWKWCVDRMNSKNFLGVAKTGDKCEHTDGASEAELNEAKSSFVAA</sequence>
<comment type="catalytic activity">
    <reaction evidence="5">
        <text>S-ubiquitinyl-[E2 ubiquitin-conjugating enzyme]-L-cysteine + [acceptor protein]-L-lysine = [E2 ubiquitin-conjugating enzyme]-L-cysteine + N(6)-ubiquitinyl-[acceptor protein]-L-lysine.</text>
        <dbReference type="EC" id="2.3.2.27"/>
    </reaction>
</comment>
<feature type="domain" description="UBR-type" evidence="8">
    <location>
        <begin position="136"/>
        <end position="195"/>
    </location>
</feature>
<keyword evidence="6" id="KW-0175">Coiled coil</keyword>
<dbReference type="InterPro" id="IPR014719">
    <property type="entry name" value="Ribosomal_bL12_C/ClpS-like"/>
</dbReference>
<dbReference type="SUPFAM" id="SSF54736">
    <property type="entry name" value="ClpS-like"/>
    <property type="match status" value="1"/>
</dbReference>
<comment type="pathway">
    <text evidence="1 5">Protein modification; protein ubiquitination.</text>
</comment>
<keyword evidence="2 5" id="KW-0479">Metal-binding</keyword>
<dbReference type="Pfam" id="PF22960">
    <property type="entry name" value="WHD_UBR1"/>
    <property type="match status" value="1"/>
</dbReference>
<dbReference type="Gene3D" id="3.30.1390.10">
    <property type="match status" value="1"/>
</dbReference>
<evidence type="ECO:0000256" key="4">
    <source>
        <dbReference type="ARBA" id="ARBA00022833"/>
    </source>
</evidence>
<dbReference type="GO" id="GO:0005737">
    <property type="term" value="C:cytoplasm"/>
    <property type="evidence" value="ECO:0007669"/>
    <property type="project" value="TreeGrafter"/>
</dbReference>
<dbReference type="InterPro" id="IPR003769">
    <property type="entry name" value="ClpS_core"/>
</dbReference>
<evidence type="ECO:0000256" key="7">
    <source>
        <dbReference type="SAM" id="MobiDB-lite"/>
    </source>
</evidence>
<evidence type="ECO:0000256" key="5">
    <source>
        <dbReference type="RuleBase" id="RU366018"/>
    </source>
</evidence>
<reference evidence="9" key="3">
    <citation type="submission" date="2015-02" db="UniProtKB">
        <authorList>
            <consortium name="EnsemblProtists"/>
        </authorList>
    </citation>
    <scope>IDENTIFICATION</scope>
    <source>
        <strain evidence="9">DAOM BR144</strain>
    </source>
</reference>
<comment type="similarity">
    <text evidence="5">Belongs to the E3 ubiquitin-protein ligase UBR1-like family.</text>
</comment>
<keyword evidence="4 5" id="KW-0862">Zinc</keyword>
<feature type="compositionally biased region" description="Acidic residues" evidence="7">
    <location>
        <begin position="605"/>
        <end position="615"/>
    </location>
</feature>
<name>K3W6T7_GLOUD</name>